<reference evidence="1 2" key="1">
    <citation type="submission" date="2019-03" db="EMBL/GenBank/DDBJ databases">
        <title>Genomic Encyclopedia of Type Strains, Phase III (KMG-III): the genomes of soil and plant-associated and newly described type strains.</title>
        <authorList>
            <person name="Whitman W."/>
        </authorList>
    </citation>
    <scope>NUCLEOTIDE SEQUENCE [LARGE SCALE GENOMIC DNA]</scope>
    <source>
        <strain evidence="1 2">CECT 7972</strain>
    </source>
</reference>
<sequence>MRIDHHFDDIAIFQVEFTDWRNQCHNRWIAVHEHGDLSPRQILEKKFQHFDAVKIKNIDEWDVGLYLRPE</sequence>
<dbReference type="AlphaFoldDB" id="A0A4R6ZRW5"/>
<dbReference type="STRING" id="1265846.PROCOU_04876"/>
<dbReference type="RefSeq" id="WP_036069866.1">
    <property type="nucleotide sequence ID" value="NZ_JAARQJ010000004.1"/>
</dbReference>
<proteinExistence type="predicted"/>
<accession>A0A4R6ZRW5</accession>
<keyword evidence="2" id="KW-1185">Reference proteome</keyword>
<comment type="caution">
    <text evidence="1">The sequence shown here is derived from an EMBL/GenBank/DDBJ whole genome shotgun (WGS) entry which is preliminary data.</text>
</comment>
<name>A0A4R6ZRW5_9LIST</name>
<dbReference type="OrthoDB" id="2362312at2"/>
<evidence type="ECO:0000313" key="2">
    <source>
        <dbReference type="Proteomes" id="UP000295558"/>
    </source>
</evidence>
<dbReference type="Proteomes" id="UP000295558">
    <property type="component" value="Unassembled WGS sequence"/>
</dbReference>
<protein>
    <submittedName>
        <fullName evidence="1">Uncharacterized protein</fullName>
    </submittedName>
</protein>
<evidence type="ECO:0000313" key="1">
    <source>
        <dbReference type="EMBL" id="TDR55420.1"/>
    </source>
</evidence>
<dbReference type="EMBL" id="SNZK01000001">
    <property type="protein sequence ID" value="TDR55420.1"/>
    <property type="molecule type" value="Genomic_DNA"/>
</dbReference>
<organism evidence="1 2">
    <name type="scientific">Listeria rocourtiae</name>
    <dbReference type="NCBI Taxonomy" id="647910"/>
    <lineage>
        <taxon>Bacteria</taxon>
        <taxon>Bacillati</taxon>
        <taxon>Bacillota</taxon>
        <taxon>Bacilli</taxon>
        <taxon>Bacillales</taxon>
        <taxon>Listeriaceae</taxon>
        <taxon>Listeria</taxon>
    </lineage>
</organism>
<gene>
    <name evidence="1" type="ORF">DFP96_101355</name>
</gene>